<dbReference type="InterPro" id="IPR012912">
    <property type="entry name" value="Plasmid_pRiA4b_Orf3-like"/>
</dbReference>
<feature type="compositionally biased region" description="Polar residues" evidence="1">
    <location>
        <begin position="162"/>
        <end position="172"/>
    </location>
</feature>
<dbReference type="PANTHER" id="PTHR41878:SF1">
    <property type="entry name" value="TNPR PROTEIN"/>
    <property type="match status" value="1"/>
</dbReference>
<dbReference type="EMBL" id="QKWJ01000138">
    <property type="protein sequence ID" value="RDK02272.1"/>
    <property type="molecule type" value="Genomic_DNA"/>
</dbReference>
<dbReference type="InterPro" id="IPR024047">
    <property type="entry name" value="MM3350-like_sf"/>
</dbReference>
<dbReference type="PANTHER" id="PTHR41878">
    <property type="entry name" value="LEXA REPRESSOR-RELATED"/>
    <property type="match status" value="1"/>
</dbReference>
<organism evidence="3 4">
    <name type="scientific">Cupriavidus lacunae</name>
    <dbReference type="NCBI Taxonomy" id="2666307"/>
    <lineage>
        <taxon>Bacteria</taxon>
        <taxon>Pseudomonadati</taxon>
        <taxon>Pseudomonadota</taxon>
        <taxon>Betaproteobacteria</taxon>
        <taxon>Burkholderiales</taxon>
        <taxon>Burkholderiaceae</taxon>
        <taxon>Cupriavidus</taxon>
    </lineage>
</organism>
<keyword evidence="4" id="KW-1185">Reference proteome</keyword>
<reference evidence="4" key="1">
    <citation type="submission" date="2018-06" db="EMBL/GenBank/DDBJ databases">
        <authorList>
            <person name="Feng T."/>
            <person name="Jeon C.O."/>
        </authorList>
    </citation>
    <scope>NUCLEOTIDE SEQUENCE [LARGE SCALE GENOMIC DNA]</scope>
    <source>
        <strain evidence="4">S23</strain>
    </source>
</reference>
<feature type="region of interest" description="Disordered" evidence="1">
    <location>
        <begin position="141"/>
        <end position="182"/>
    </location>
</feature>
<dbReference type="AlphaFoldDB" id="A0A370N9J9"/>
<evidence type="ECO:0000259" key="2">
    <source>
        <dbReference type="Pfam" id="PF07929"/>
    </source>
</evidence>
<evidence type="ECO:0000256" key="1">
    <source>
        <dbReference type="SAM" id="MobiDB-lite"/>
    </source>
</evidence>
<protein>
    <recommendedName>
        <fullName evidence="2">Plasmid pRiA4b Orf3-like domain-containing protein</fullName>
    </recommendedName>
</protein>
<dbReference type="Proteomes" id="UP000255165">
    <property type="component" value="Unassembled WGS sequence"/>
</dbReference>
<dbReference type="Pfam" id="PF07929">
    <property type="entry name" value="PRiA4_ORF3"/>
    <property type="match status" value="1"/>
</dbReference>
<feature type="domain" description="Plasmid pRiA4b Orf3-like" evidence="2">
    <location>
        <begin position="11"/>
        <end position="136"/>
    </location>
</feature>
<dbReference type="SUPFAM" id="SSF159941">
    <property type="entry name" value="MM3350-like"/>
    <property type="match status" value="1"/>
</dbReference>
<feature type="region of interest" description="Disordered" evidence="1">
    <location>
        <begin position="210"/>
        <end position="231"/>
    </location>
</feature>
<gene>
    <name evidence="3" type="ORF">DN412_40595</name>
</gene>
<sequence length="254" mass="27912">MASYPGPAISVLQLRNALCGLSPPVWRRLLIPEHVTLARLHEVIQAAMGWTDDHLHQFIIRGRRYGESREGALQFSTAATALTLNAFALREHEAFFYVYDFNAWWRHDIRVERRMLRQDIVLLPRCVAGCGACLPEWDPAGTDGGGSRGITDGHGLRAEASSHATTGSSKAQSRGCGGIGTPALIERHPPIKAVATTTGRASAAIFFRGRRPRLPSDPHHQTGEGTARARRPERLFSVHLFSPVGSASCLPRRR</sequence>
<evidence type="ECO:0000313" key="3">
    <source>
        <dbReference type="EMBL" id="RDK02272.1"/>
    </source>
</evidence>
<comment type="caution">
    <text evidence="3">The sequence shown here is derived from an EMBL/GenBank/DDBJ whole genome shotgun (WGS) entry which is preliminary data.</text>
</comment>
<accession>A0A370N9J9</accession>
<name>A0A370N9J9_9BURK</name>
<dbReference type="Gene3D" id="3.10.290.30">
    <property type="entry name" value="MM3350-like"/>
    <property type="match status" value="1"/>
</dbReference>
<evidence type="ECO:0000313" key="4">
    <source>
        <dbReference type="Proteomes" id="UP000255165"/>
    </source>
</evidence>
<proteinExistence type="predicted"/>